<evidence type="ECO:0000256" key="2">
    <source>
        <dbReference type="ARBA" id="ARBA00022908"/>
    </source>
</evidence>
<dbReference type="InterPro" id="IPR013762">
    <property type="entry name" value="Integrase-like_cat_sf"/>
</dbReference>
<evidence type="ECO:0000256" key="4">
    <source>
        <dbReference type="ARBA" id="ARBA00023172"/>
    </source>
</evidence>
<dbReference type="SUPFAM" id="SSF56349">
    <property type="entry name" value="DNA breaking-rejoining enzymes"/>
    <property type="match status" value="1"/>
</dbReference>
<dbReference type="Gene3D" id="1.10.150.130">
    <property type="match status" value="1"/>
</dbReference>
<dbReference type="InterPro" id="IPR010998">
    <property type="entry name" value="Integrase_recombinase_N"/>
</dbReference>
<dbReference type="PROSITE" id="PS51898">
    <property type="entry name" value="TYR_RECOMBINASE"/>
    <property type="match status" value="1"/>
</dbReference>
<dbReference type="PANTHER" id="PTHR30629">
    <property type="entry name" value="PROPHAGE INTEGRASE"/>
    <property type="match status" value="1"/>
</dbReference>
<dbReference type="STRING" id="487184.SAMN05216421_1094"/>
<reference evidence="7" key="1">
    <citation type="submission" date="2016-10" db="EMBL/GenBank/DDBJ databases">
        <authorList>
            <person name="Varghese N."/>
            <person name="Submissions S."/>
        </authorList>
    </citation>
    <scope>NUCLEOTIDE SEQUENCE [LARGE SCALE GENOMIC DNA]</scope>
    <source>
        <strain evidence="7">NRRL B-51270</strain>
    </source>
</reference>
<dbReference type="AlphaFoldDB" id="A0A1H1QAJ2"/>
<evidence type="ECO:0000256" key="3">
    <source>
        <dbReference type="ARBA" id="ARBA00023125"/>
    </source>
</evidence>
<gene>
    <name evidence="6" type="ORF">SAMN05216421_1094</name>
</gene>
<dbReference type="Gene3D" id="1.10.443.10">
    <property type="entry name" value="Intergrase catalytic core"/>
    <property type="match status" value="1"/>
</dbReference>
<dbReference type="CDD" id="cd00801">
    <property type="entry name" value="INT_P4_C"/>
    <property type="match status" value="1"/>
</dbReference>
<dbReference type="GO" id="GO:0003677">
    <property type="term" value="F:DNA binding"/>
    <property type="evidence" value="ECO:0007669"/>
    <property type="project" value="UniProtKB-KW"/>
</dbReference>
<feature type="domain" description="Tyr recombinase" evidence="5">
    <location>
        <begin position="199"/>
        <end position="379"/>
    </location>
</feature>
<proteinExistence type="inferred from homology"/>
<dbReference type="GO" id="GO:0006310">
    <property type="term" value="P:DNA recombination"/>
    <property type="evidence" value="ECO:0007669"/>
    <property type="project" value="UniProtKB-KW"/>
</dbReference>
<protein>
    <submittedName>
        <fullName evidence="6">Integrase</fullName>
    </submittedName>
</protein>
<keyword evidence="2" id="KW-0229">DNA integration</keyword>
<dbReference type="InterPro" id="IPR011010">
    <property type="entry name" value="DNA_brk_join_enz"/>
</dbReference>
<keyword evidence="7" id="KW-1185">Reference proteome</keyword>
<name>A0A1H1QAJ2_9GAMM</name>
<dbReference type="PANTHER" id="PTHR30629:SF6">
    <property type="entry name" value="PROPHAGE INTEGRASE INTA-RELATED"/>
    <property type="match status" value="1"/>
</dbReference>
<accession>A0A1H1QAJ2</accession>
<dbReference type="EMBL" id="LT629736">
    <property type="protein sequence ID" value="SDS20512.1"/>
    <property type="molecule type" value="Genomic_DNA"/>
</dbReference>
<evidence type="ECO:0000313" key="7">
    <source>
        <dbReference type="Proteomes" id="UP000243207"/>
    </source>
</evidence>
<dbReference type="InterPro" id="IPR002104">
    <property type="entry name" value="Integrase_catalytic"/>
</dbReference>
<organism evidence="6 7">
    <name type="scientific">Halopseudomonas xinjiangensis</name>
    <dbReference type="NCBI Taxonomy" id="487184"/>
    <lineage>
        <taxon>Bacteria</taxon>
        <taxon>Pseudomonadati</taxon>
        <taxon>Pseudomonadota</taxon>
        <taxon>Gammaproteobacteria</taxon>
        <taxon>Pseudomonadales</taxon>
        <taxon>Pseudomonadaceae</taxon>
        <taxon>Halopseudomonas</taxon>
    </lineage>
</organism>
<dbReference type="OrthoDB" id="9795573at2"/>
<keyword evidence="4" id="KW-0233">DNA recombination</keyword>
<evidence type="ECO:0000313" key="6">
    <source>
        <dbReference type="EMBL" id="SDS20512.1"/>
    </source>
</evidence>
<evidence type="ECO:0000259" key="5">
    <source>
        <dbReference type="PROSITE" id="PS51898"/>
    </source>
</evidence>
<dbReference type="Pfam" id="PF00589">
    <property type="entry name" value="Phage_integrase"/>
    <property type="match status" value="1"/>
</dbReference>
<dbReference type="InterPro" id="IPR050808">
    <property type="entry name" value="Phage_Integrase"/>
</dbReference>
<dbReference type="GO" id="GO:0015074">
    <property type="term" value="P:DNA integration"/>
    <property type="evidence" value="ECO:0007669"/>
    <property type="project" value="UniProtKB-KW"/>
</dbReference>
<keyword evidence="3" id="KW-0238">DNA-binding</keyword>
<evidence type="ECO:0000256" key="1">
    <source>
        <dbReference type="ARBA" id="ARBA00008857"/>
    </source>
</evidence>
<dbReference type="Proteomes" id="UP000243207">
    <property type="component" value="Chromosome I"/>
</dbReference>
<sequence length="432" mass="48715">MACVAVALSDAEIKRQAEGSAAELRDPRHTGLRLRFRQDRAGGSWFLIKAKKWHKLGTWPELPVKTVVGMLPEVRARLAADPGASFGSSQWRTVGELLEWYRERSQRDRGLSAKRRAGIKSMVDCHMLPRLKDVLLADLDRPLLDRKLMWPLQEELSLSYTRQVLRALSSAFKQALRLQLIPSNPLDGVRFVDFVQTKVKPKAARLHAMDVPRLLLTLQDLWDRDRQGALLALMMLCHGTRIGETRQARWRHISLSDRVWIIPAEVTKTRTEHQLPLTAQVCALLERYRDGLGARHRDSAFVFPATPGKCLSEKGASEKFCQMTGGNWSSHDLRKLARTGWAELGVDYLIGEMLLNHQMSAMARTYIQTSADTLKREALERWHEWLDARGFTAVHGLIDGDNADCAFPAEAALQKAAQRNAASAIVEVQTHG</sequence>
<comment type="similarity">
    <text evidence="1">Belongs to the 'phage' integrase family.</text>
</comment>